<evidence type="ECO:0000313" key="1">
    <source>
        <dbReference type="EMBL" id="KAH9793416.1"/>
    </source>
</evidence>
<organism evidence="1 2">
    <name type="scientific">Citrus sinensis</name>
    <name type="common">Sweet orange</name>
    <name type="synonym">Citrus aurantium var. sinensis</name>
    <dbReference type="NCBI Taxonomy" id="2711"/>
    <lineage>
        <taxon>Eukaryota</taxon>
        <taxon>Viridiplantae</taxon>
        <taxon>Streptophyta</taxon>
        <taxon>Embryophyta</taxon>
        <taxon>Tracheophyta</taxon>
        <taxon>Spermatophyta</taxon>
        <taxon>Magnoliopsida</taxon>
        <taxon>eudicotyledons</taxon>
        <taxon>Gunneridae</taxon>
        <taxon>Pentapetalae</taxon>
        <taxon>rosids</taxon>
        <taxon>malvids</taxon>
        <taxon>Sapindales</taxon>
        <taxon>Rutaceae</taxon>
        <taxon>Aurantioideae</taxon>
        <taxon>Citrus</taxon>
    </lineage>
</organism>
<keyword evidence="2" id="KW-1185">Reference proteome</keyword>
<name>A0ACB8N6N8_CITSI</name>
<reference evidence="2" key="1">
    <citation type="journal article" date="2023" name="Hortic. Res.">
        <title>A chromosome-level phased genome enabling allele-level studies in sweet orange: a case study on citrus Huanglongbing tolerance.</title>
        <authorList>
            <person name="Wu B."/>
            <person name="Yu Q."/>
            <person name="Deng Z."/>
            <person name="Duan Y."/>
            <person name="Luo F."/>
            <person name="Gmitter F. Jr."/>
        </authorList>
    </citation>
    <scope>NUCLEOTIDE SEQUENCE [LARGE SCALE GENOMIC DNA]</scope>
    <source>
        <strain evidence="2">cv. Valencia</strain>
    </source>
</reference>
<dbReference type="Proteomes" id="UP000829398">
    <property type="component" value="Chromosome 2"/>
</dbReference>
<evidence type="ECO:0000313" key="2">
    <source>
        <dbReference type="Proteomes" id="UP000829398"/>
    </source>
</evidence>
<gene>
    <name evidence="1" type="ORF">KPL71_004512</name>
</gene>
<accession>A0ACB8N6N8</accession>
<proteinExistence type="predicted"/>
<sequence length="126" mass="14195">MYCDNDFYSHYKIPSLAIRVAAHALRPLLTPKSAKKSCVSTRSHRIRNPKSDPIISVIKNFQNVDPFKVTTNGHFQIDLGLDNLDFVEIVMALKEEFGFEIPDNEADIINTINMAVNFTASHCQGN</sequence>
<protein>
    <submittedName>
        <fullName evidence="1">Acyl carrier protein</fullName>
    </submittedName>
</protein>
<dbReference type="EMBL" id="CM039171">
    <property type="protein sequence ID" value="KAH9793416.1"/>
    <property type="molecule type" value="Genomic_DNA"/>
</dbReference>
<comment type="caution">
    <text evidence="1">The sequence shown here is derived from an EMBL/GenBank/DDBJ whole genome shotgun (WGS) entry which is preliminary data.</text>
</comment>